<dbReference type="InterPro" id="IPR004401">
    <property type="entry name" value="YbaB/EbfC"/>
</dbReference>
<evidence type="ECO:0000313" key="2">
    <source>
        <dbReference type="EMBL" id="MBB5068474.1"/>
    </source>
</evidence>
<keyword evidence="3" id="KW-1185">Reference proteome</keyword>
<dbReference type="EMBL" id="JACHIV010000001">
    <property type="protein sequence ID" value="MBB5068474.1"/>
    <property type="molecule type" value="Genomic_DNA"/>
</dbReference>
<name>A0A840NA37_9PSEU</name>
<feature type="region of interest" description="Disordered" evidence="1">
    <location>
        <begin position="43"/>
        <end position="65"/>
    </location>
</feature>
<gene>
    <name evidence="2" type="ORF">BJ969_001562</name>
</gene>
<proteinExistence type="predicted"/>
<dbReference type="AlphaFoldDB" id="A0A840NA37"/>
<dbReference type="Proteomes" id="UP000580474">
    <property type="component" value="Unassembled WGS sequence"/>
</dbReference>
<sequence length="136" mass="14749">MNQQSPQQFLESLQTRADEMVQQSQQIQEQLGSLTETATEGGVSVTVGSNGALQDVQFDRSSMQRGPSELRAAILRLSAQAQGAVAHKVAQTVEPFAGASAMEFLRTQLPAEPDEGAASRNDDPDFDDEPPRSYLR</sequence>
<dbReference type="Pfam" id="PF02575">
    <property type="entry name" value="YbaB_DNA_bd"/>
    <property type="match status" value="1"/>
</dbReference>
<organism evidence="2 3">
    <name type="scientific">Saccharopolyspora gloriosae</name>
    <dbReference type="NCBI Taxonomy" id="455344"/>
    <lineage>
        <taxon>Bacteria</taxon>
        <taxon>Bacillati</taxon>
        <taxon>Actinomycetota</taxon>
        <taxon>Actinomycetes</taxon>
        <taxon>Pseudonocardiales</taxon>
        <taxon>Pseudonocardiaceae</taxon>
        <taxon>Saccharopolyspora</taxon>
    </lineage>
</organism>
<evidence type="ECO:0000313" key="3">
    <source>
        <dbReference type="Proteomes" id="UP000580474"/>
    </source>
</evidence>
<comment type="caution">
    <text evidence="2">The sequence shown here is derived from an EMBL/GenBank/DDBJ whole genome shotgun (WGS) entry which is preliminary data.</text>
</comment>
<evidence type="ECO:0000256" key="1">
    <source>
        <dbReference type="SAM" id="MobiDB-lite"/>
    </source>
</evidence>
<dbReference type="Gene3D" id="3.30.1310.10">
    <property type="entry name" value="Nucleoid-associated protein YbaB-like domain"/>
    <property type="match status" value="1"/>
</dbReference>
<keyword evidence="2" id="KW-0238">DNA-binding</keyword>
<protein>
    <submittedName>
        <fullName evidence="2">DNA-binding protein YbaB</fullName>
    </submittedName>
</protein>
<accession>A0A840NA37</accession>
<feature type="region of interest" description="Disordered" evidence="1">
    <location>
        <begin position="104"/>
        <end position="136"/>
    </location>
</feature>
<dbReference type="InterPro" id="IPR036894">
    <property type="entry name" value="YbaB-like_sf"/>
</dbReference>
<dbReference type="GO" id="GO:0003677">
    <property type="term" value="F:DNA binding"/>
    <property type="evidence" value="ECO:0007669"/>
    <property type="project" value="UniProtKB-KW"/>
</dbReference>
<dbReference type="SUPFAM" id="SSF82607">
    <property type="entry name" value="YbaB-like"/>
    <property type="match status" value="1"/>
</dbReference>
<reference evidence="2 3" key="1">
    <citation type="submission" date="2020-08" db="EMBL/GenBank/DDBJ databases">
        <title>Sequencing the genomes of 1000 actinobacteria strains.</title>
        <authorList>
            <person name="Klenk H.-P."/>
        </authorList>
    </citation>
    <scope>NUCLEOTIDE SEQUENCE [LARGE SCALE GENOMIC DNA]</scope>
    <source>
        <strain evidence="2 3">DSM 45582</strain>
    </source>
</reference>
<dbReference type="RefSeq" id="WP_184478156.1">
    <property type="nucleotide sequence ID" value="NZ_JACHIV010000001.1"/>
</dbReference>